<proteinExistence type="predicted"/>
<keyword evidence="4" id="KW-1185">Reference proteome</keyword>
<keyword evidence="1" id="KW-0472">Membrane</keyword>
<dbReference type="RefSeq" id="WP_259314827.1">
    <property type="nucleotide sequence ID" value="NZ_CP087164.1"/>
</dbReference>
<evidence type="ECO:0000256" key="1">
    <source>
        <dbReference type="SAM" id="Phobius"/>
    </source>
</evidence>
<keyword evidence="2" id="KW-0732">Signal</keyword>
<reference evidence="3" key="1">
    <citation type="journal article" date="2022" name="Int. J. Syst. Evol. Microbiol.">
        <title>Pseudomonas aegrilactucae sp. nov. and Pseudomonas morbosilactucae sp. nov., pathogens causing bacterial rot of lettuce in Japan.</title>
        <authorList>
            <person name="Sawada H."/>
            <person name="Fujikawa T."/>
            <person name="Satou M."/>
        </authorList>
    </citation>
    <scope>NUCLEOTIDE SEQUENCE</scope>
    <source>
        <strain evidence="3">0166_1</strain>
    </source>
</reference>
<sequence length="87" mass="9563">MRSLVATFTVFAIGLLVAAPLALAADHGEGTYGVANDKVVTNAGFMVIAFFPLLILVLSLIMWRLDKRKDRRKKLTKKLSADWSGGW</sequence>
<keyword evidence="1" id="KW-0812">Transmembrane</keyword>
<dbReference type="AlphaFoldDB" id="A0A9E6XVH5"/>
<accession>A0A9E6XVH5</accession>
<keyword evidence="1" id="KW-1133">Transmembrane helix</keyword>
<protein>
    <submittedName>
        <fullName evidence="3">Uncharacterized protein</fullName>
    </submittedName>
</protein>
<feature type="chain" id="PRO_5039419058" evidence="2">
    <location>
        <begin position="25"/>
        <end position="87"/>
    </location>
</feature>
<evidence type="ECO:0000313" key="3">
    <source>
        <dbReference type="EMBL" id="UGS35171.1"/>
    </source>
</evidence>
<evidence type="ECO:0000313" key="4">
    <source>
        <dbReference type="Proteomes" id="UP001162834"/>
    </source>
</evidence>
<dbReference type="EMBL" id="CP087164">
    <property type="protein sequence ID" value="UGS35171.1"/>
    <property type="molecule type" value="Genomic_DNA"/>
</dbReference>
<gene>
    <name evidence="3" type="ORF">DSM104329_01556</name>
</gene>
<evidence type="ECO:0000256" key="2">
    <source>
        <dbReference type="SAM" id="SignalP"/>
    </source>
</evidence>
<dbReference type="Proteomes" id="UP001162834">
    <property type="component" value="Chromosome"/>
</dbReference>
<organism evidence="3 4">
    <name type="scientific">Capillimicrobium parvum</name>
    <dbReference type="NCBI Taxonomy" id="2884022"/>
    <lineage>
        <taxon>Bacteria</taxon>
        <taxon>Bacillati</taxon>
        <taxon>Actinomycetota</taxon>
        <taxon>Thermoleophilia</taxon>
        <taxon>Solirubrobacterales</taxon>
        <taxon>Capillimicrobiaceae</taxon>
        <taxon>Capillimicrobium</taxon>
    </lineage>
</organism>
<dbReference type="KEGG" id="sbae:DSM104329_01556"/>
<feature type="signal peptide" evidence="2">
    <location>
        <begin position="1"/>
        <end position="24"/>
    </location>
</feature>
<name>A0A9E6XVH5_9ACTN</name>
<feature type="transmembrane region" description="Helical" evidence="1">
    <location>
        <begin position="40"/>
        <end position="63"/>
    </location>
</feature>